<proteinExistence type="predicted"/>
<gene>
    <name evidence="3" type="ORF">HPB51_024503</name>
</gene>
<reference evidence="3" key="2">
    <citation type="submission" date="2021-09" db="EMBL/GenBank/DDBJ databases">
        <authorList>
            <person name="Jia N."/>
            <person name="Wang J."/>
            <person name="Shi W."/>
            <person name="Du L."/>
            <person name="Sun Y."/>
            <person name="Zhan W."/>
            <person name="Jiang J."/>
            <person name="Wang Q."/>
            <person name="Zhang B."/>
            <person name="Ji P."/>
            <person name="Sakyi L.B."/>
            <person name="Cui X."/>
            <person name="Yuan T."/>
            <person name="Jiang B."/>
            <person name="Yang W."/>
            <person name="Lam T.T.-Y."/>
            <person name="Chang Q."/>
            <person name="Ding S."/>
            <person name="Wang X."/>
            <person name="Zhu J."/>
            <person name="Ruan X."/>
            <person name="Zhao L."/>
            <person name="Wei J."/>
            <person name="Que T."/>
            <person name="Du C."/>
            <person name="Cheng J."/>
            <person name="Dai P."/>
            <person name="Han X."/>
            <person name="Huang E."/>
            <person name="Gao Y."/>
            <person name="Liu J."/>
            <person name="Shao H."/>
            <person name="Ye R."/>
            <person name="Li L."/>
            <person name="Wei W."/>
            <person name="Wang X."/>
            <person name="Wang C."/>
            <person name="Huo Q."/>
            <person name="Li W."/>
            <person name="Guo W."/>
            <person name="Chen H."/>
            <person name="Chen S."/>
            <person name="Zhou L."/>
            <person name="Zhou L."/>
            <person name="Ni X."/>
            <person name="Tian J."/>
            <person name="Zhou Y."/>
            <person name="Sheng Y."/>
            <person name="Liu T."/>
            <person name="Pan Y."/>
            <person name="Xia L."/>
            <person name="Li J."/>
            <person name="Zhao F."/>
            <person name="Cao W."/>
        </authorList>
    </citation>
    <scope>NUCLEOTIDE SEQUENCE</scope>
    <source>
        <strain evidence="3">Rmic-2018</strain>
        <tissue evidence="3">Larvae</tissue>
    </source>
</reference>
<evidence type="ECO:0000259" key="1">
    <source>
        <dbReference type="Pfam" id="PF21788"/>
    </source>
</evidence>
<dbReference type="EMBL" id="JABSTU010000007">
    <property type="protein sequence ID" value="KAH8026784.1"/>
    <property type="molecule type" value="Genomic_DNA"/>
</dbReference>
<keyword evidence="4" id="KW-1185">Reference proteome</keyword>
<reference evidence="3" key="1">
    <citation type="journal article" date="2020" name="Cell">
        <title>Large-Scale Comparative Analyses of Tick Genomes Elucidate Their Genetic Diversity and Vector Capacities.</title>
        <authorList>
            <consortium name="Tick Genome and Microbiome Consortium (TIGMIC)"/>
            <person name="Jia N."/>
            <person name="Wang J."/>
            <person name="Shi W."/>
            <person name="Du L."/>
            <person name="Sun Y."/>
            <person name="Zhan W."/>
            <person name="Jiang J.F."/>
            <person name="Wang Q."/>
            <person name="Zhang B."/>
            <person name="Ji P."/>
            <person name="Bell-Sakyi L."/>
            <person name="Cui X.M."/>
            <person name="Yuan T.T."/>
            <person name="Jiang B.G."/>
            <person name="Yang W.F."/>
            <person name="Lam T.T."/>
            <person name="Chang Q.C."/>
            <person name="Ding S.J."/>
            <person name="Wang X.J."/>
            <person name="Zhu J.G."/>
            <person name="Ruan X.D."/>
            <person name="Zhao L."/>
            <person name="Wei J.T."/>
            <person name="Ye R.Z."/>
            <person name="Que T.C."/>
            <person name="Du C.H."/>
            <person name="Zhou Y.H."/>
            <person name="Cheng J.X."/>
            <person name="Dai P.F."/>
            <person name="Guo W.B."/>
            <person name="Han X.H."/>
            <person name="Huang E.J."/>
            <person name="Li L.F."/>
            <person name="Wei W."/>
            <person name="Gao Y.C."/>
            <person name="Liu J.Z."/>
            <person name="Shao H.Z."/>
            <person name="Wang X."/>
            <person name="Wang C.C."/>
            <person name="Yang T.C."/>
            <person name="Huo Q.B."/>
            <person name="Li W."/>
            <person name="Chen H.Y."/>
            <person name="Chen S.E."/>
            <person name="Zhou L.G."/>
            <person name="Ni X.B."/>
            <person name="Tian J.H."/>
            <person name="Sheng Y."/>
            <person name="Liu T."/>
            <person name="Pan Y.S."/>
            <person name="Xia L.Y."/>
            <person name="Li J."/>
            <person name="Zhao F."/>
            <person name="Cao W.C."/>
        </authorList>
    </citation>
    <scope>NUCLEOTIDE SEQUENCE</scope>
    <source>
        <strain evidence="3">Rmic-2018</strain>
    </source>
</reference>
<feature type="domain" description="Transposable element P transposase-like RNase H C-terminal" evidence="2">
    <location>
        <begin position="303"/>
        <end position="336"/>
    </location>
</feature>
<dbReference type="Pfam" id="PF21789">
    <property type="entry name" value="TNP-like_RNaseH_C"/>
    <property type="match status" value="1"/>
</dbReference>
<protein>
    <recommendedName>
        <fullName evidence="5">Transposable element</fullName>
    </recommendedName>
</protein>
<evidence type="ECO:0000313" key="3">
    <source>
        <dbReference type="EMBL" id="KAH8026784.1"/>
    </source>
</evidence>
<sequence>MDVDECTDVITLGTAPWLAVVQGSPTFDSWNVRASTIQVILYKLEESGGVVYIEKAVVIRQDLATEVSSRGVLVPPCSYIEKDGNIPTLLTSQKYLTMFLRYIDALKICPGCKCELFPGIPSSKAAMKRQGVWRNKKYMVLSGKLHEPKHGVDHPCVPDQQLYFLCDVLHIIKCIRNHLMCHNYGMLFSRSTAIGLKVYQRLEEPDLKDCRGTAQFTLMVNNLFDALNVKLPKFGITSLSKEVEVIQEFLDAVNKTEENHITNGTVMFASQVTMESLHVMLALVRDLITDLLSKGARSVLTGKLNQDPLERFFGVTRSYGGDEDHPTLISFAHIYRLLSLYTPISTCVTGNSENAEWPEAFLTLEREFKHGSLKLPSWELFCMFRGIEAKISDELQKNRLCSETF</sequence>
<dbReference type="AlphaFoldDB" id="A0A9J6DYF5"/>
<evidence type="ECO:0008006" key="5">
    <source>
        <dbReference type="Google" id="ProtNLM"/>
    </source>
</evidence>
<feature type="domain" description="Transposable element P transposase-like GTP-binding insertion" evidence="1">
    <location>
        <begin position="187"/>
        <end position="230"/>
    </location>
</feature>
<evidence type="ECO:0000259" key="2">
    <source>
        <dbReference type="Pfam" id="PF21789"/>
    </source>
</evidence>
<dbReference type="Proteomes" id="UP000821866">
    <property type="component" value="Unassembled WGS sequence"/>
</dbReference>
<accession>A0A9J6DYF5</accession>
<dbReference type="InterPro" id="IPR048367">
    <property type="entry name" value="TNP-like_RNaseH_C"/>
</dbReference>
<dbReference type="InterPro" id="IPR048366">
    <property type="entry name" value="TNP-like_GBD"/>
</dbReference>
<comment type="caution">
    <text evidence="3">The sequence shown here is derived from an EMBL/GenBank/DDBJ whole genome shotgun (WGS) entry which is preliminary data.</text>
</comment>
<evidence type="ECO:0000313" key="4">
    <source>
        <dbReference type="Proteomes" id="UP000821866"/>
    </source>
</evidence>
<dbReference type="VEuPathDB" id="VectorBase:LOC119168180"/>
<organism evidence="3 4">
    <name type="scientific">Rhipicephalus microplus</name>
    <name type="common">Cattle tick</name>
    <name type="synonym">Boophilus microplus</name>
    <dbReference type="NCBI Taxonomy" id="6941"/>
    <lineage>
        <taxon>Eukaryota</taxon>
        <taxon>Metazoa</taxon>
        <taxon>Ecdysozoa</taxon>
        <taxon>Arthropoda</taxon>
        <taxon>Chelicerata</taxon>
        <taxon>Arachnida</taxon>
        <taxon>Acari</taxon>
        <taxon>Parasitiformes</taxon>
        <taxon>Ixodida</taxon>
        <taxon>Ixodoidea</taxon>
        <taxon>Ixodidae</taxon>
        <taxon>Rhipicephalinae</taxon>
        <taxon>Rhipicephalus</taxon>
        <taxon>Boophilus</taxon>
    </lineage>
</organism>
<dbReference type="Pfam" id="PF21788">
    <property type="entry name" value="TNP-like_GBD"/>
    <property type="match status" value="1"/>
</dbReference>
<name>A0A9J6DYF5_RHIMP</name>